<dbReference type="Pfam" id="PF22058">
    <property type="entry name" value="X25_BaPul_like"/>
    <property type="match status" value="3"/>
</dbReference>
<dbReference type="Gene3D" id="2.60.40.1180">
    <property type="entry name" value="Golgi alpha-mannosidase II"/>
    <property type="match status" value="1"/>
</dbReference>
<reference evidence="6" key="1">
    <citation type="journal article" date="2019" name="Int. J. Syst. Evol. Microbiol.">
        <title>The Global Catalogue of Microorganisms (GCM) 10K type strain sequencing project: providing services to taxonomists for standard genome sequencing and annotation.</title>
        <authorList>
            <consortium name="The Broad Institute Genomics Platform"/>
            <consortium name="The Broad Institute Genome Sequencing Center for Infectious Disease"/>
            <person name="Wu L."/>
            <person name="Ma J."/>
        </authorList>
    </citation>
    <scope>NUCLEOTIDE SEQUENCE [LARGE SCALE GENOMIC DNA]</scope>
    <source>
        <strain evidence="6">KCTC 52237</strain>
    </source>
</reference>
<dbReference type="InterPro" id="IPR024561">
    <property type="entry name" value="Pullul_strch_C"/>
</dbReference>
<feature type="chain" id="PRO_5045926690" evidence="3">
    <location>
        <begin position="21"/>
        <end position="1257"/>
    </location>
</feature>
<comment type="similarity">
    <text evidence="1">Belongs to the glycosyl hydrolase 13 family.</text>
</comment>
<accession>A0ABV7FE97</accession>
<evidence type="ECO:0000313" key="5">
    <source>
        <dbReference type="EMBL" id="MFC3115931.1"/>
    </source>
</evidence>
<dbReference type="Gene3D" id="2.60.40.10">
    <property type="entry name" value="Immunoglobulins"/>
    <property type="match status" value="4"/>
</dbReference>
<dbReference type="CDD" id="cd02860">
    <property type="entry name" value="E_set_Pullulanase"/>
    <property type="match status" value="1"/>
</dbReference>
<dbReference type="SUPFAM" id="SSF51011">
    <property type="entry name" value="Glycosyl hydrolase domain"/>
    <property type="match status" value="1"/>
</dbReference>
<dbReference type="Gene3D" id="2.60.40.1130">
    <property type="entry name" value="Rab geranylgeranyltransferase alpha-subunit, insert domain"/>
    <property type="match status" value="1"/>
</dbReference>
<dbReference type="Pfam" id="PF11852">
    <property type="entry name" value="Pullul_strch_C"/>
    <property type="match status" value="1"/>
</dbReference>
<dbReference type="NCBIfam" id="TIGR02103">
    <property type="entry name" value="pullul_strch"/>
    <property type="match status" value="1"/>
</dbReference>
<evidence type="ECO:0000256" key="3">
    <source>
        <dbReference type="SAM" id="SignalP"/>
    </source>
</evidence>
<dbReference type="InterPro" id="IPR004193">
    <property type="entry name" value="Glyco_hydro_13_N"/>
</dbReference>
<dbReference type="InterPro" id="IPR014756">
    <property type="entry name" value="Ig_E-set"/>
</dbReference>
<organism evidence="5 6">
    <name type="scientific">Cellvibrio fontiphilus</name>
    <dbReference type="NCBI Taxonomy" id="1815559"/>
    <lineage>
        <taxon>Bacteria</taxon>
        <taxon>Pseudomonadati</taxon>
        <taxon>Pseudomonadota</taxon>
        <taxon>Gammaproteobacteria</taxon>
        <taxon>Cellvibrionales</taxon>
        <taxon>Cellvibrionaceae</taxon>
        <taxon>Cellvibrio</taxon>
    </lineage>
</organism>
<dbReference type="EMBL" id="JBHRTF010000004">
    <property type="protein sequence ID" value="MFC3115931.1"/>
    <property type="molecule type" value="Genomic_DNA"/>
</dbReference>
<dbReference type="SUPFAM" id="SSF51445">
    <property type="entry name" value="(Trans)glycosidases"/>
    <property type="match status" value="1"/>
</dbReference>
<evidence type="ECO:0000256" key="2">
    <source>
        <dbReference type="ARBA" id="ARBA00023295"/>
    </source>
</evidence>
<dbReference type="PANTHER" id="PTHR43002">
    <property type="entry name" value="GLYCOGEN DEBRANCHING ENZYME"/>
    <property type="match status" value="1"/>
</dbReference>
<dbReference type="InterPro" id="IPR017853">
    <property type="entry name" value="GH"/>
</dbReference>
<dbReference type="Pfam" id="PF17967">
    <property type="entry name" value="Pullulanase_N2"/>
    <property type="match status" value="1"/>
</dbReference>
<keyword evidence="3" id="KW-0732">Signal</keyword>
<keyword evidence="6" id="KW-1185">Reference proteome</keyword>
<dbReference type="RefSeq" id="WP_378118719.1">
    <property type="nucleotide sequence ID" value="NZ_JBHRTF010000004.1"/>
</dbReference>
<dbReference type="Gene3D" id="3.20.20.80">
    <property type="entry name" value="Glycosidases"/>
    <property type="match status" value="1"/>
</dbReference>
<feature type="signal peptide" evidence="3">
    <location>
        <begin position="1"/>
        <end position="20"/>
    </location>
</feature>
<feature type="domain" description="Glycosyl hydrolase family 13 catalytic" evidence="4">
    <location>
        <begin position="685"/>
        <end position="1050"/>
    </location>
</feature>
<sequence>MKLSLTRAFFAFVLSNGVVASADAAPDTVTLAGSLQSELGCSADWQPSCQTTFLSKNGTLWSATFTVPAGSWEYKIAINGAWTENYGAGGASGGANIAFSIAEEKAVTFTYDEVTHAITDDSQDGVTIPVEPQPVSVTVAGSLQSEAGCPDDWQPECTATQMSLEETDQIWQKTLNIPAGDWQFKAALNGSWAENYGANGASGGANISLSLAAAQDVKFYYSHKTHWITSNVNSEIATAVGNFQTFLGCPGNWQPDCLRSWMQDPDGNGLYTYTTTALPVGSYEAKVAIDEKWDESYGENGNNIAFEVTRANQKVVFTFDSVNKKVYVGDELVSGNLKTAKAHWLTRDTFAVNIPADDLQGASAKLHYSSTANLTTSIAGVAGGESIALNYDAAGLSDALKTKYPHLKNLSVFKLASADADQLRTILKGQTAISVTNANGNLVEATALQFAGVLDDLFAYDGELGVSYNGAVPSVSLWAPTAQKVTLHLFDDANPATSSSAHEMTLDAAKGVWSIEGDASWNRKYYLFEVEVFVRHTGNIEKNWVTDPYSLNTSINGKRSQFINLADADLKPEGWDTLAKPAFTAPEDMVIYELHVRDFSISDETVPVAERGTFAAFAQQESNGIKHLQRLAAAGLSHVHLLPAFDCATINENKTEQKTVTEDLTGYAPDSEAQQEAIEAIRGEDGFNWCYDPHHYTVPDGSYATDPDGVHRIREFRSMVAGLNQIGLRVVMDVVYNHTSAALLNDKSVLDKVVPNYYHRLNAQGDIERSTCCENTASENLMMEKLMRDSIKTWTTAYKVDGFRYDIMGHHSKDNIVNIKNDIQALTVAADGVDGSKIYFYGEGWNFGEVENDARFVQARIGNMSGTGVGTFNNFIRDAVRGGGPFDSGIAHVQNQSFINGLYLDPNAENSASASAREALLKQTDILKVALAGSLKDYSLMDYTGATKEAASIDGAGYTLDPQESINYIEAHDNETLFDMIQYKAPLATSMVDRVRMQNLGNSIVLLAQGVPFLHAGQEMIRSKSTDRNSYDAGDWFNLLDFTYQQNGWGRGLPLKGDNQQNWNESRLLLANPALMPAPADIQRAHEHTQELLKIRKSSKLFRLETAAQIKDQLKFFNNGSSQTPGVIAMLLSDSSANLDASAEMILVIFNANTSAQTLSLADLKNADFALHPVQKESTDLRVRESAVDNAKGEFTVPARTTAVFVATKKPSTDTVVTPTPTTPKKSGGGQADWMLLFMLMGCLLMIQAKVLRTKES</sequence>
<dbReference type="Pfam" id="PF02922">
    <property type="entry name" value="CBM_48"/>
    <property type="match status" value="1"/>
</dbReference>
<comment type="caution">
    <text evidence="5">The sequence shown here is derived from an EMBL/GenBank/DDBJ whole genome shotgun (WGS) entry which is preliminary data.</text>
</comment>
<dbReference type="InterPro" id="IPR006047">
    <property type="entry name" value="GH13_cat_dom"/>
</dbReference>
<proteinExistence type="inferred from homology"/>
<dbReference type="InterPro" id="IPR040671">
    <property type="entry name" value="Pullulanase_N2"/>
</dbReference>
<dbReference type="SUPFAM" id="SSF81296">
    <property type="entry name" value="E set domains"/>
    <property type="match status" value="2"/>
</dbReference>
<keyword evidence="2" id="KW-0326">Glycosidase</keyword>
<dbReference type="InterPro" id="IPR013783">
    <property type="entry name" value="Ig-like_fold"/>
</dbReference>
<dbReference type="InterPro" id="IPR011839">
    <property type="entry name" value="Pullul_strch"/>
</dbReference>
<evidence type="ECO:0000313" key="6">
    <source>
        <dbReference type="Proteomes" id="UP001595555"/>
    </source>
</evidence>
<evidence type="ECO:0000256" key="1">
    <source>
        <dbReference type="ARBA" id="ARBA00008061"/>
    </source>
</evidence>
<evidence type="ECO:0000259" key="4">
    <source>
        <dbReference type="SMART" id="SM00642"/>
    </source>
</evidence>
<dbReference type="CDD" id="cd11341">
    <property type="entry name" value="AmyAc_Pullulanase_LD-like"/>
    <property type="match status" value="1"/>
</dbReference>
<dbReference type="CDD" id="cd12962">
    <property type="entry name" value="X25_BaPul_like"/>
    <property type="match status" value="3"/>
</dbReference>
<name>A0ABV7FE97_9GAMM</name>
<keyword evidence="2" id="KW-0378">Hydrolase</keyword>
<dbReference type="InterPro" id="IPR054409">
    <property type="entry name" value="X25_BaPul-like"/>
</dbReference>
<gene>
    <name evidence="5" type="primary">pulA</name>
    <name evidence="5" type="ORF">ACFODX_10210</name>
</gene>
<dbReference type="Proteomes" id="UP001595555">
    <property type="component" value="Unassembled WGS sequence"/>
</dbReference>
<dbReference type="SMART" id="SM00642">
    <property type="entry name" value="Aamy"/>
    <property type="match status" value="1"/>
</dbReference>
<protein>
    <submittedName>
        <fullName evidence="5">Pullulanase-type alpha-1,6-glucosidase</fullName>
    </submittedName>
</protein>
<dbReference type="InterPro" id="IPR013780">
    <property type="entry name" value="Glyco_hydro_b"/>
</dbReference>